<feature type="transmembrane region" description="Helical" evidence="8">
    <location>
        <begin position="63"/>
        <end position="80"/>
    </location>
</feature>
<dbReference type="InterPro" id="IPR020846">
    <property type="entry name" value="MFS_dom"/>
</dbReference>
<feature type="transmembrane region" description="Helical" evidence="8">
    <location>
        <begin position="302"/>
        <end position="320"/>
    </location>
</feature>
<dbReference type="PANTHER" id="PTHR48020:SF12">
    <property type="entry name" value="PROTON MYO-INOSITOL COTRANSPORTER"/>
    <property type="match status" value="1"/>
</dbReference>
<comment type="caution">
    <text evidence="10">The sequence shown here is derived from an EMBL/GenBank/DDBJ whole genome shotgun (WGS) entry which is preliminary data.</text>
</comment>
<dbReference type="InterPro" id="IPR036259">
    <property type="entry name" value="MFS_trans_sf"/>
</dbReference>
<feature type="transmembrane region" description="Helical" evidence="8">
    <location>
        <begin position="421"/>
        <end position="443"/>
    </location>
</feature>
<feature type="transmembrane region" description="Helical" evidence="8">
    <location>
        <begin position="354"/>
        <end position="378"/>
    </location>
</feature>
<feature type="transmembrane region" description="Helical" evidence="8">
    <location>
        <begin position="183"/>
        <end position="202"/>
    </location>
</feature>
<dbReference type="Gene3D" id="1.20.1250.20">
    <property type="entry name" value="MFS general substrate transporter like domains"/>
    <property type="match status" value="1"/>
</dbReference>
<feature type="transmembrane region" description="Helical" evidence="8">
    <location>
        <begin position="92"/>
        <end position="114"/>
    </location>
</feature>
<keyword evidence="5 8" id="KW-1133">Transmembrane helix</keyword>
<dbReference type="PROSITE" id="PS00216">
    <property type="entry name" value="SUGAR_TRANSPORT_1"/>
    <property type="match status" value="1"/>
</dbReference>
<dbReference type="SUPFAM" id="SSF103473">
    <property type="entry name" value="MFS general substrate transporter"/>
    <property type="match status" value="1"/>
</dbReference>
<dbReference type="PROSITE" id="PS50850">
    <property type="entry name" value="MFS"/>
    <property type="match status" value="1"/>
</dbReference>
<feature type="transmembrane region" description="Helical" evidence="8">
    <location>
        <begin position="149"/>
        <end position="171"/>
    </location>
</feature>
<keyword evidence="3 7" id="KW-0813">Transport</keyword>
<keyword evidence="11" id="KW-1185">Reference proteome</keyword>
<name>A0ABT3FM78_9BACT</name>
<comment type="subcellular location">
    <subcellularLocation>
        <location evidence="1">Membrane</location>
        <topology evidence="1">Multi-pass membrane protein</topology>
    </subcellularLocation>
</comment>
<reference evidence="10 11" key="1">
    <citation type="submission" date="2022-10" db="EMBL/GenBank/DDBJ databases">
        <title>Luteolibacter flavescens strain MCCC 1K03193, whole genome shotgun sequencing project.</title>
        <authorList>
            <person name="Zhao G."/>
            <person name="Shen L."/>
        </authorList>
    </citation>
    <scope>NUCLEOTIDE SEQUENCE [LARGE SCALE GENOMIC DNA]</scope>
    <source>
        <strain evidence="10 11">MCCC 1K03193</strain>
    </source>
</reference>
<feature type="transmembrane region" description="Helical" evidence="8">
    <location>
        <begin position="390"/>
        <end position="409"/>
    </location>
</feature>
<evidence type="ECO:0000313" key="10">
    <source>
        <dbReference type="EMBL" id="MCW1884361.1"/>
    </source>
</evidence>
<evidence type="ECO:0000256" key="6">
    <source>
        <dbReference type="ARBA" id="ARBA00023136"/>
    </source>
</evidence>
<feature type="transmembrane region" description="Helical" evidence="8">
    <location>
        <begin position="261"/>
        <end position="282"/>
    </location>
</feature>
<keyword evidence="6 8" id="KW-0472">Membrane</keyword>
<evidence type="ECO:0000256" key="2">
    <source>
        <dbReference type="ARBA" id="ARBA00010992"/>
    </source>
</evidence>
<dbReference type="InterPro" id="IPR003663">
    <property type="entry name" value="Sugar/inositol_transpt"/>
</dbReference>
<feature type="transmembrane region" description="Helical" evidence="8">
    <location>
        <begin position="327"/>
        <end position="348"/>
    </location>
</feature>
<dbReference type="RefSeq" id="WP_264500321.1">
    <property type="nucleotide sequence ID" value="NZ_JAPDDS010000003.1"/>
</dbReference>
<dbReference type="PROSITE" id="PS00217">
    <property type="entry name" value="SUGAR_TRANSPORT_2"/>
    <property type="match status" value="1"/>
</dbReference>
<dbReference type="Proteomes" id="UP001207930">
    <property type="component" value="Unassembled WGS sequence"/>
</dbReference>
<evidence type="ECO:0000313" key="11">
    <source>
        <dbReference type="Proteomes" id="UP001207930"/>
    </source>
</evidence>
<dbReference type="InterPro" id="IPR005829">
    <property type="entry name" value="Sugar_transporter_CS"/>
</dbReference>
<feature type="transmembrane region" description="Helical" evidence="8">
    <location>
        <begin position="120"/>
        <end position="137"/>
    </location>
</feature>
<proteinExistence type="inferred from homology"/>
<dbReference type="Pfam" id="PF00083">
    <property type="entry name" value="Sugar_tr"/>
    <property type="match status" value="1"/>
</dbReference>
<evidence type="ECO:0000256" key="4">
    <source>
        <dbReference type="ARBA" id="ARBA00022692"/>
    </source>
</evidence>
<gene>
    <name evidence="10" type="ORF">OKA04_06430</name>
</gene>
<dbReference type="InterPro" id="IPR005828">
    <property type="entry name" value="MFS_sugar_transport-like"/>
</dbReference>
<comment type="similarity">
    <text evidence="2 7">Belongs to the major facilitator superfamily. Sugar transporter (TC 2.A.1.1) family.</text>
</comment>
<dbReference type="InterPro" id="IPR050814">
    <property type="entry name" value="Myo-inositol_Transporter"/>
</dbReference>
<evidence type="ECO:0000256" key="1">
    <source>
        <dbReference type="ARBA" id="ARBA00004141"/>
    </source>
</evidence>
<protein>
    <submittedName>
        <fullName evidence="10">Sugar porter family MFS transporter</fullName>
    </submittedName>
</protein>
<feature type="domain" description="Major facilitator superfamily (MFS) profile" evidence="9">
    <location>
        <begin position="25"/>
        <end position="447"/>
    </location>
</feature>
<accession>A0ABT3FM78</accession>
<evidence type="ECO:0000256" key="8">
    <source>
        <dbReference type="SAM" id="Phobius"/>
    </source>
</evidence>
<dbReference type="PANTHER" id="PTHR48020">
    <property type="entry name" value="PROTON MYO-INOSITOL COTRANSPORTER"/>
    <property type="match status" value="1"/>
</dbReference>
<evidence type="ECO:0000256" key="3">
    <source>
        <dbReference type="ARBA" id="ARBA00022448"/>
    </source>
</evidence>
<dbReference type="NCBIfam" id="TIGR00879">
    <property type="entry name" value="SP"/>
    <property type="match status" value="1"/>
</dbReference>
<organism evidence="10 11">
    <name type="scientific">Luteolibacter flavescens</name>
    <dbReference type="NCBI Taxonomy" id="1859460"/>
    <lineage>
        <taxon>Bacteria</taxon>
        <taxon>Pseudomonadati</taxon>
        <taxon>Verrucomicrobiota</taxon>
        <taxon>Verrucomicrobiia</taxon>
        <taxon>Verrucomicrobiales</taxon>
        <taxon>Verrucomicrobiaceae</taxon>
        <taxon>Luteolibacter</taxon>
    </lineage>
</organism>
<feature type="transmembrane region" description="Helical" evidence="8">
    <location>
        <begin position="21"/>
        <end position="43"/>
    </location>
</feature>
<dbReference type="EMBL" id="JAPDDS010000003">
    <property type="protein sequence ID" value="MCW1884361.1"/>
    <property type="molecule type" value="Genomic_DNA"/>
</dbReference>
<evidence type="ECO:0000256" key="5">
    <source>
        <dbReference type="ARBA" id="ARBA00022989"/>
    </source>
</evidence>
<sequence length="461" mass="49070">MNVSAASPAQDAGPPAKLTPALLGATLVGALGGLLFGFDTAVISGCQDQLKAVFDLSPNEQGFMTASALIGAAIGSLAAAKPGDLYGRRDCLKIAAAFYLLCAIGCAFASGLWLIVLARILGGIAVGATSVLCPMYLAEIAPASWRGRLVACFQVNIVLGVLVAYLTNYLIGSLDLGATEWRWKLGVQALPSLLFLVMLFFIPRSPRWLVMKGETQEAADVLEKIGVQDVPSELGSIRQSVHADGKVGSAPLFGGGFAKPIFLAVAVAMFNQLGGINALWYYADTIFAMAGYSKDSSAMQSVMLGAMNFAATLFGMAIIDKVGRKPLLMWGTIGCGISLALVAWIFSGTAHREWLVWLFGGFVVCHAFGQGAVIWVFISEIFPTEVRSKGQTLGSFTHWFMAMLISWTFPLVAKDVGQAGAGLPFAFFAAMMILQIIVVGFFFPETKRVSLEDMSRKIKSN</sequence>
<dbReference type="PRINTS" id="PR00171">
    <property type="entry name" value="SUGRTRNSPORT"/>
</dbReference>
<evidence type="ECO:0000256" key="7">
    <source>
        <dbReference type="RuleBase" id="RU003346"/>
    </source>
</evidence>
<keyword evidence="4 8" id="KW-0812">Transmembrane</keyword>
<evidence type="ECO:0000259" key="9">
    <source>
        <dbReference type="PROSITE" id="PS50850"/>
    </source>
</evidence>